<evidence type="ECO:0000313" key="3">
    <source>
        <dbReference type="Proteomes" id="UP001159363"/>
    </source>
</evidence>
<sequence length="189" mass="21950">MANNKTDFEEHQTSADDVYEKKREDHDKAKVNPSYQVFSFDLQQCLPCLYVKHAMFYSDTCPGQNRNTYVAVMFSCALHRNTNLQYINPKLMVPGHTHLECDYDHSATGKQKKKRTSVEIVHHREIGEIQYNLEKFNTKLNEAESFHPLNLKIRGHPKTAITLDKLYNGPCKITKEKKRTLLICFISSI</sequence>
<dbReference type="Proteomes" id="UP001159363">
    <property type="component" value="Chromosome X"/>
</dbReference>
<keyword evidence="3" id="KW-1185">Reference proteome</keyword>
<evidence type="ECO:0000313" key="2">
    <source>
        <dbReference type="EMBL" id="KAJ8885139.1"/>
    </source>
</evidence>
<feature type="region of interest" description="Disordered" evidence="1">
    <location>
        <begin position="1"/>
        <end position="25"/>
    </location>
</feature>
<comment type="caution">
    <text evidence="2">The sequence shown here is derived from an EMBL/GenBank/DDBJ whole genome shotgun (WGS) entry which is preliminary data.</text>
</comment>
<protein>
    <submittedName>
        <fullName evidence="2">Uncharacterized protein</fullName>
    </submittedName>
</protein>
<reference evidence="2 3" key="1">
    <citation type="submission" date="2023-02" db="EMBL/GenBank/DDBJ databases">
        <title>LHISI_Scaffold_Assembly.</title>
        <authorList>
            <person name="Stuart O.P."/>
            <person name="Cleave R."/>
            <person name="Magrath M.J.L."/>
            <person name="Mikheyev A.S."/>
        </authorList>
    </citation>
    <scope>NUCLEOTIDE SEQUENCE [LARGE SCALE GENOMIC DNA]</scope>
    <source>
        <strain evidence="2">Daus_M_001</strain>
        <tissue evidence="2">Leg muscle</tissue>
    </source>
</reference>
<dbReference type="EMBL" id="JARBHB010000004">
    <property type="protein sequence ID" value="KAJ8885139.1"/>
    <property type="molecule type" value="Genomic_DNA"/>
</dbReference>
<organism evidence="2 3">
    <name type="scientific">Dryococelus australis</name>
    <dbReference type="NCBI Taxonomy" id="614101"/>
    <lineage>
        <taxon>Eukaryota</taxon>
        <taxon>Metazoa</taxon>
        <taxon>Ecdysozoa</taxon>
        <taxon>Arthropoda</taxon>
        <taxon>Hexapoda</taxon>
        <taxon>Insecta</taxon>
        <taxon>Pterygota</taxon>
        <taxon>Neoptera</taxon>
        <taxon>Polyneoptera</taxon>
        <taxon>Phasmatodea</taxon>
        <taxon>Verophasmatodea</taxon>
        <taxon>Anareolatae</taxon>
        <taxon>Phasmatidae</taxon>
        <taxon>Eurycanthinae</taxon>
        <taxon>Dryococelus</taxon>
    </lineage>
</organism>
<evidence type="ECO:0000256" key="1">
    <source>
        <dbReference type="SAM" id="MobiDB-lite"/>
    </source>
</evidence>
<name>A0ABQ9HLA9_9NEOP</name>
<accession>A0ABQ9HLA9</accession>
<proteinExistence type="predicted"/>
<gene>
    <name evidence="2" type="ORF">PR048_011335</name>
</gene>